<sequence length="83" mass="9257">MERKLCSIDIIQVGTKKTIEGLPKQVVLRLGGLELPITLNGLYALADGVETDDQREFIKKNIEMSSQLVKIISAIAEPYKEKN</sequence>
<protein>
    <submittedName>
        <fullName evidence="1">Uncharacterized protein</fullName>
    </submittedName>
</protein>
<accession>A0A9D1U559</accession>
<dbReference type="Proteomes" id="UP000886822">
    <property type="component" value="Unassembled WGS sequence"/>
</dbReference>
<dbReference type="AlphaFoldDB" id="A0A9D1U559"/>
<name>A0A9D1U559_9LACO</name>
<gene>
    <name evidence="1" type="ORF">H9875_07305</name>
</gene>
<proteinExistence type="predicted"/>
<dbReference type="EMBL" id="DXGJ01000057">
    <property type="protein sequence ID" value="HIW72416.1"/>
    <property type="molecule type" value="Genomic_DNA"/>
</dbReference>
<organism evidence="1 2">
    <name type="scientific">Candidatus Levilactobacillus faecigallinarum</name>
    <dbReference type="NCBI Taxonomy" id="2838638"/>
    <lineage>
        <taxon>Bacteria</taxon>
        <taxon>Bacillati</taxon>
        <taxon>Bacillota</taxon>
        <taxon>Bacilli</taxon>
        <taxon>Lactobacillales</taxon>
        <taxon>Lactobacillaceae</taxon>
        <taxon>Levilactobacillus</taxon>
    </lineage>
</organism>
<reference evidence="1" key="2">
    <citation type="submission" date="2021-04" db="EMBL/GenBank/DDBJ databases">
        <authorList>
            <person name="Gilroy R."/>
        </authorList>
    </citation>
    <scope>NUCLEOTIDE SEQUENCE</scope>
    <source>
        <strain evidence="1">CHK173-259</strain>
    </source>
</reference>
<evidence type="ECO:0000313" key="1">
    <source>
        <dbReference type="EMBL" id="HIW72416.1"/>
    </source>
</evidence>
<comment type="caution">
    <text evidence="1">The sequence shown here is derived from an EMBL/GenBank/DDBJ whole genome shotgun (WGS) entry which is preliminary data.</text>
</comment>
<reference evidence="1" key="1">
    <citation type="journal article" date="2021" name="PeerJ">
        <title>Extensive microbial diversity within the chicken gut microbiome revealed by metagenomics and culture.</title>
        <authorList>
            <person name="Gilroy R."/>
            <person name="Ravi A."/>
            <person name="Getino M."/>
            <person name="Pursley I."/>
            <person name="Horton D.L."/>
            <person name="Alikhan N.F."/>
            <person name="Baker D."/>
            <person name="Gharbi K."/>
            <person name="Hall N."/>
            <person name="Watson M."/>
            <person name="Adriaenssens E.M."/>
            <person name="Foster-Nyarko E."/>
            <person name="Jarju S."/>
            <person name="Secka A."/>
            <person name="Antonio M."/>
            <person name="Oren A."/>
            <person name="Chaudhuri R.R."/>
            <person name="La Ragione R."/>
            <person name="Hildebrand F."/>
            <person name="Pallen M.J."/>
        </authorList>
    </citation>
    <scope>NUCLEOTIDE SEQUENCE</scope>
    <source>
        <strain evidence="1">CHK173-259</strain>
    </source>
</reference>
<evidence type="ECO:0000313" key="2">
    <source>
        <dbReference type="Proteomes" id="UP000886822"/>
    </source>
</evidence>